<dbReference type="Gene3D" id="3.50.7.10">
    <property type="entry name" value="GroEL"/>
    <property type="match status" value="1"/>
</dbReference>
<dbReference type="HAMAP" id="MF_00600">
    <property type="entry name" value="CH60"/>
    <property type="match status" value="1"/>
</dbReference>
<name>A0A1J5RZF9_9ZZZZ</name>
<dbReference type="NCBIfam" id="NF000592">
    <property type="entry name" value="PRK00013.1"/>
    <property type="match status" value="1"/>
</dbReference>
<dbReference type="NCBIfam" id="NF009488">
    <property type="entry name" value="PRK12850.1"/>
    <property type="match status" value="1"/>
</dbReference>
<evidence type="ECO:0000313" key="6">
    <source>
        <dbReference type="EMBL" id="OIR01099.1"/>
    </source>
</evidence>
<evidence type="ECO:0000256" key="4">
    <source>
        <dbReference type="ARBA" id="ARBA00023186"/>
    </source>
</evidence>
<evidence type="ECO:0000256" key="5">
    <source>
        <dbReference type="SAM" id="Coils"/>
    </source>
</evidence>
<accession>A0A1J5RZF9</accession>
<dbReference type="Gene3D" id="3.30.260.10">
    <property type="entry name" value="TCP-1-like chaperonin intermediate domain"/>
    <property type="match status" value="1"/>
</dbReference>
<dbReference type="SUPFAM" id="SSF48592">
    <property type="entry name" value="GroEL equatorial domain-like"/>
    <property type="match status" value="1"/>
</dbReference>
<dbReference type="NCBIfam" id="NF009487">
    <property type="entry name" value="PRK12849.1"/>
    <property type="match status" value="1"/>
</dbReference>
<dbReference type="AlphaFoldDB" id="A0A1J5RZF9"/>
<evidence type="ECO:0000256" key="3">
    <source>
        <dbReference type="ARBA" id="ARBA00022840"/>
    </source>
</evidence>
<dbReference type="InterPro" id="IPR027413">
    <property type="entry name" value="GROEL-like_equatorial_sf"/>
</dbReference>
<dbReference type="InterPro" id="IPR001844">
    <property type="entry name" value="Cpn60/GroEL"/>
</dbReference>
<gene>
    <name evidence="6" type="primary">groL_6</name>
    <name evidence="6" type="ORF">GALL_168970</name>
</gene>
<organism evidence="6">
    <name type="scientific">mine drainage metagenome</name>
    <dbReference type="NCBI Taxonomy" id="410659"/>
    <lineage>
        <taxon>unclassified sequences</taxon>
        <taxon>metagenomes</taxon>
        <taxon>ecological metagenomes</taxon>
    </lineage>
</organism>
<comment type="caution">
    <text evidence="6">The sequence shown here is derived from an EMBL/GenBank/DDBJ whole genome shotgun (WGS) entry which is preliminary data.</text>
</comment>
<dbReference type="InterPro" id="IPR018370">
    <property type="entry name" value="Chaperonin_Cpn60_CS"/>
</dbReference>
<dbReference type="GO" id="GO:0140662">
    <property type="term" value="F:ATP-dependent protein folding chaperone"/>
    <property type="evidence" value="ECO:0007669"/>
    <property type="project" value="InterPro"/>
</dbReference>
<dbReference type="SUPFAM" id="SSF54849">
    <property type="entry name" value="GroEL-intermediate domain like"/>
    <property type="match status" value="2"/>
</dbReference>
<dbReference type="PRINTS" id="PR00298">
    <property type="entry name" value="CHAPERONIN60"/>
</dbReference>
<dbReference type="InterPro" id="IPR027409">
    <property type="entry name" value="GroEL-like_apical_dom_sf"/>
</dbReference>
<keyword evidence="5" id="KW-0175">Coiled coil</keyword>
<sequence length="539" mass="57359">MSAKQVMFHDAARARIIVGVNILADAVKVTLGPRGRNVILDRTYGPPLVANSGVIVAKEIELKDKFENMGAQMVKEVASKTSDVAGDGTTTATVLAQAIVREGMKFVAAGMNPMDLKRGIDKAVAATVEELRKISRPCTTNREISQVGAISANADTDIGDIIALAMEKVGNEGVITIEDGKSLQNELEVVEGMQFDRGYLSPYFINNPEKQIVALDEPYILLHDRKIGNIQDLLPVLEQIAKAGRPLLIIAEDVEGEALATLVINNLRGTLKTVAVKAPGFGDRRRAMLEDIAILTGGDVIAEEVGLTLEKATLKNLGQAKRIETGKESTTLIGGAGDAVKIQNRIRQIRQESEEASSAYDKEKLQERAAKLAGGVAVIRVGAATETGMKEKKTRIEDAMHATRAAVEEGILPGGGVALLRARAAIAALHGENSEQDAGIKIVLRALEEPLRQIVTNAGGEPSVVLNKVLEGKSSFGYNAASEEYGDLIEMGVLDPTKVTRSALQNAASIASLILTTDAMIAELPKEIPGADAPPDMEM</sequence>
<dbReference type="InterPro" id="IPR027410">
    <property type="entry name" value="TCP-1-like_intermed_sf"/>
</dbReference>
<keyword evidence="4" id="KW-0143">Chaperone</keyword>
<proteinExistence type="inferred from homology"/>
<evidence type="ECO:0000256" key="1">
    <source>
        <dbReference type="ARBA" id="ARBA00006607"/>
    </source>
</evidence>
<dbReference type="NCBIfam" id="NF009489">
    <property type="entry name" value="PRK12851.1"/>
    <property type="match status" value="1"/>
</dbReference>
<keyword evidence="3" id="KW-0067">ATP-binding</keyword>
<dbReference type="NCBIfam" id="TIGR02348">
    <property type="entry name" value="GroEL"/>
    <property type="match status" value="1"/>
</dbReference>
<feature type="coiled-coil region" evidence="5">
    <location>
        <begin position="339"/>
        <end position="366"/>
    </location>
</feature>
<keyword evidence="2" id="KW-0547">Nucleotide-binding</keyword>
<dbReference type="PANTHER" id="PTHR45633">
    <property type="entry name" value="60 KDA HEAT SHOCK PROTEIN, MITOCHONDRIAL"/>
    <property type="match status" value="1"/>
</dbReference>
<reference evidence="6" key="1">
    <citation type="submission" date="2016-10" db="EMBL/GenBank/DDBJ databases">
        <title>Sequence of Gallionella enrichment culture.</title>
        <authorList>
            <person name="Poehlein A."/>
            <person name="Muehling M."/>
            <person name="Daniel R."/>
        </authorList>
    </citation>
    <scope>NUCLEOTIDE SEQUENCE</scope>
</reference>
<dbReference type="Pfam" id="PF00118">
    <property type="entry name" value="Cpn60_TCP1"/>
    <property type="match status" value="1"/>
</dbReference>
<dbReference type="Gene3D" id="1.10.560.10">
    <property type="entry name" value="GroEL-like equatorial domain"/>
    <property type="match status" value="1"/>
</dbReference>
<comment type="similarity">
    <text evidence="1">Belongs to the chaperonin (HSP60) family.</text>
</comment>
<dbReference type="FunFam" id="3.50.7.10:FF:000001">
    <property type="entry name" value="60 kDa chaperonin"/>
    <property type="match status" value="1"/>
</dbReference>
<protein>
    <submittedName>
        <fullName evidence="6">60 kDa chaperonin</fullName>
    </submittedName>
</protein>
<dbReference type="InterPro" id="IPR002423">
    <property type="entry name" value="Cpn60/GroEL/TCP-1"/>
</dbReference>
<evidence type="ECO:0000256" key="2">
    <source>
        <dbReference type="ARBA" id="ARBA00022741"/>
    </source>
</evidence>
<dbReference type="SUPFAM" id="SSF52029">
    <property type="entry name" value="GroEL apical domain-like"/>
    <property type="match status" value="1"/>
</dbReference>
<dbReference type="GO" id="GO:0042026">
    <property type="term" value="P:protein refolding"/>
    <property type="evidence" value="ECO:0007669"/>
    <property type="project" value="InterPro"/>
</dbReference>
<dbReference type="GO" id="GO:0005524">
    <property type="term" value="F:ATP binding"/>
    <property type="evidence" value="ECO:0007669"/>
    <property type="project" value="UniProtKB-KW"/>
</dbReference>
<dbReference type="PROSITE" id="PS00296">
    <property type="entry name" value="CHAPERONINS_CPN60"/>
    <property type="match status" value="1"/>
</dbReference>
<dbReference type="EMBL" id="MLJW01000088">
    <property type="protein sequence ID" value="OIR01099.1"/>
    <property type="molecule type" value="Genomic_DNA"/>
</dbReference>
<dbReference type="CDD" id="cd03344">
    <property type="entry name" value="GroEL"/>
    <property type="match status" value="1"/>
</dbReference>